<dbReference type="GO" id="GO:0003676">
    <property type="term" value="F:nucleic acid binding"/>
    <property type="evidence" value="ECO:0007669"/>
    <property type="project" value="InterPro"/>
</dbReference>
<keyword evidence="6" id="KW-1185">Reference proteome</keyword>
<name>A0A1M6DIV6_9FLAO</name>
<dbReference type="Pfam" id="PF01223">
    <property type="entry name" value="Endonuclease_NS"/>
    <property type="match status" value="1"/>
</dbReference>
<feature type="binding site" evidence="2">
    <location>
        <position position="155"/>
    </location>
    <ligand>
        <name>Mg(2+)</name>
        <dbReference type="ChEBI" id="CHEBI:18420"/>
        <note>catalytic</note>
    </ligand>
</feature>
<keyword evidence="5" id="KW-0540">Nuclease</keyword>
<gene>
    <name evidence="5" type="ORF">SAMN05444337_0660</name>
</gene>
<reference evidence="5 6" key="1">
    <citation type="submission" date="2016-11" db="EMBL/GenBank/DDBJ databases">
        <authorList>
            <person name="Jaros S."/>
            <person name="Januszkiewicz K."/>
            <person name="Wedrychowicz H."/>
        </authorList>
    </citation>
    <scope>NUCLEOTIDE SEQUENCE [LARGE SCALE GENOMIC DNA]</scope>
    <source>
        <strain evidence="5 6">DSM 22807</strain>
    </source>
</reference>
<organism evidence="5 6">
    <name type="scientific">Flavobacterium haoranii</name>
    <dbReference type="NCBI Taxonomy" id="683124"/>
    <lineage>
        <taxon>Bacteria</taxon>
        <taxon>Pseudomonadati</taxon>
        <taxon>Bacteroidota</taxon>
        <taxon>Flavobacteriia</taxon>
        <taxon>Flavobacteriales</taxon>
        <taxon>Flavobacteriaceae</taxon>
        <taxon>Flavobacterium</taxon>
    </lineage>
</organism>
<dbReference type="PROSITE" id="PS51257">
    <property type="entry name" value="PROKAR_LIPOPROTEIN"/>
    <property type="match status" value="1"/>
</dbReference>
<dbReference type="SMART" id="SM00892">
    <property type="entry name" value="Endonuclease_NS"/>
    <property type="match status" value="1"/>
</dbReference>
<dbReference type="GO" id="GO:0046872">
    <property type="term" value="F:metal ion binding"/>
    <property type="evidence" value="ECO:0007669"/>
    <property type="project" value="UniProtKB-KW"/>
</dbReference>
<feature type="domain" description="ENPP1-3/EXOG-like endonuclease/phosphodiesterase" evidence="3">
    <location>
        <begin position="63"/>
        <end position="253"/>
    </location>
</feature>
<dbReference type="InterPro" id="IPR040255">
    <property type="entry name" value="Non-specific_endonuclease"/>
</dbReference>
<evidence type="ECO:0000256" key="2">
    <source>
        <dbReference type="PIRSR" id="PIRSR640255-2"/>
    </source>
</evidence>
<sequence length="269" mass="31326">MHAKIMRFYPFFIFLLTIVSCKQIDETIVDTDIETIENVSVESSVLSEFDFLPTSTSNAIYKHATYTLSYVEDYEQAEWVAYSLEPTDIKEVNFDRPFFEIDEAVVTGSAHWKNYKNSGYNKGHLCPAGDRRGSYKDFEETFLTSNISPQTYEFNSGVWNRLEQKVRYWAKKYDGIYVITAGVLSDNLKTIGFEKVAVPKYFYKVLLTKDKTRMIGFLVPHKDSDKPLYEFVVPVDTIEKMTGIDFFPELDDELENRLESKGDYKEWSF</sequence>
<feature type="domain" description="DNA/RNA non-specific endonuclease/pyrophosphatase/phosphodiesterase" evidence="4">
    <location>
        <begin position="62"/>
        <end position="253"/>
    </location>
</feature>
<dbReference type="STRING" id="683124.SAMN05444337_0660"/>
<protein>
    <submittedName>
        <fullName evidence="5">Endonuclease G</fullName>
    </submittedName>
</protein>
<dbReference type="InterPro" id="IPR001604">
    <property type="entry name" value="Endo_G_ENPP1-like_dom"/>
</dbReference>
<keyword evidence="2" id="KW-0479">Metal-binding</keyword>
<dbReference type="PANTHER" id="PTHR13966">
    <property type="entry name" value="ENDONUCLEASE RELATED"/>
    <property type="match status" value="1"/>
</dbReference>
<dbReference type="Gene3D" id="3.40.570.10">
    <property type="entry name" value="Extracellular Endonuclease, subunit A"/>
    <property type="match status" value="1"/>
</dbReference>
<evidence type="ECO:0000313" key="5">
    <source>
        <dbReference type="EMBL" id="SHI73196.1"/>
    </source>
</evidence>
<keyword evidence="5" id="KW-0255">Endonuclease</keyword>
<dbReference type="InterPro" id="IPR044925">
    <property type="entry name" value="His-Me_finger_sf"/>
</dbReference>
<evidence type="ECO:0000259" key="4">
    <source>
        <dbReference type="SMART" id="SM00892"/>
    </source>
</evidence>
<evidence type="ECO:0000313" key="6">
    <source>
        <dbReference type="Proteomes" id="UP000184232"/>
    </source>
</evidence>
<dbReference type="InterPro" id="IPR044929">
    <property type="entry name" value="DNA/RNA_non-sp_Endonuclease_sf"/>
</dbReference>
<dbReference type="GO" id="GO:0016787">
    <property type="term" value="F:hydrolase activity"/>
    <property type="evidence" value="ECO:0007669"/>
    <property type="project" value="InterPro"/>
</dbReference>
<keyword evidence="5" id="KW-0378">Hydrolase</keyword>
<dbReference type="InterPro" id="IPR020821">
    <property type="entry name" value="ENPP1-3/EXOG-like_nuc-like"/>
</dbReference>
<accession>A0A1M6DIV6</accession>
<feature type="active site" description="Proton acceptor" evidence="1">
    <location>
        <position position="124"/>
    </location>
</feature>
<evidence type="ECO:0000256" key="1">
    <source>
        <dbReference type="PIRSR" id="PIRSR640255-1"/>
    </source>
</evidence>
<dbReference type="Proteomes" id="UP000184232">
    <property type="component" value="Unassembled WGS sequence"/>
</dbReference>
<dbReference type="PANTHER" id="PTHR13966:SF5">
    <property type="entry name" value="ENDONUCLEASE G, MITOCHONDRIAL"/>
    <property type="match status" value="1"/>
</dbReference>
<dbReference type="EMBL" id="FQZH01000001">
    <property type="protein sequence ID" value="SHI73196.1"/>
    <property type="molecule type" value="Genomic_DNA"/>
</dbReference>
<evidence type="ECO:0000259" key="3">
    <source>
        <dbReference type="SMART" id="SM00477"/>
    </source>
</evidence>
<dbReference type="GO" id="GO:0004519">
    <property type="term" value="F:endonuclease activity"/>
    <property type="evidence" value="ECO:0007669"/>
    <property type="project" value="UniProtKB-KW"/>
</dbReference>
<dbReference type="AlphaFoldDB" id="A0A1M6DIV6"/>
<dbReference type="OrthoDB" id="9811262at2"/>
<dbReference type="SMART" id="SM00477">
    <property type="entry name" value="NUC"/>
    <property type="match status" value="1"/>
</dbReference>
<dbReference type="SUPFAM" id="SSF54060">
    <property type="entry name" value="His-Me finger endonucleases"/>
    <property type="match status" value="1"/>
</dbReference>
<proteinExistence type="predicted"/>